<comment type="caution">
    <text evidence="1">The sequence shown here is derived from an EMBL/GenBank/DDBJ whole genome shotgun (WGS) entry which is preliminary data.</text>
</comment>
<name>W1MX98_SCAIO</name>
<sequence length="55" mass="6228">MNDPETKKYSDVITRSDILIFVYPIWWSGMPASLNQITGKYFTIKSSALCAGLKQ</sequence>
<dbReference type="Gene3D" id="3.40.50.360">
    <property type="match status" value="1"/>
</dbReference>
<gene>
    <name evidence="1" type="ORF">HMPREF9020_01541</name>
</gene>
<dbReference type="HOGENOM" id="CLU_3029847_0_0_11"/>
<dbReference type="SUPFAM" id="SSF52218">
    <property type="entry name" value="Flavoproteins"/>
    <property type="match status" value="1"/>
</dbReference>
<dbReference type="EMBL" id="ADCX01000007">
    <property type="protein sequence ID" value="EQW15227.1"/>
    <property type="molecule type" value="Genomic_DNA"/>
</dbReference>
<protein>
    <submittedName>
        <fullName evidence="1">Uncharacterized protein</fullName>
    </submittedName>
</protein>
<organism evidence="1 2">
    <name type="scientific">Scardovia inopinata F0304</name>
    <dbReference type="NCBI Taxonomy" id="641146"/>
    <lineage>
        <taxon>Bacteria</taxon>
        <taxon>Bacillati</taxon>
        <taxon>Actinomycetota</taxon>
        <taxon>Actinomycetes</taxon>
        <taxon>Bifidobacteriales</taxon>
        <taxon>Bifidobacteriaceae</taxon>
        <taxon>Scardovia</taxon>
    </lineage>
</organism>
<dbReference type="Proteomes" id="UP000005777">
    <property type="component" value="Unassembled WGS sequence"/>
</dbReference>
<dbReference type="RefSeq" id="WP_269208291.1">
    <property type="nucleotide sequence ID" value="NZ_GG770226.1"/>
</dbReference>
<evidence type="ECO:0000313" key="2">
    <source>
        <dbReference type="Proteomes" id="UP000005777"/>
    </source>
</evidence>
<keyword evidence="2" id="KW-1185">Reference proteome</keyword>
<dbReference type="AlphaFoldDB" id="W1MX98"/>
<reference evidence="1 2" key="1">
    <citation type="submission" date="2012-01" db="EMBL/GenBank/DDBJ databases">
        <title>The Genome Sequence of Scardovia inopinata F0304.</title>
        <authorList>
            <consortium name="The Broad Institute Genome Sequencing Platform"/>
            <person name="Earl A."/>
            <person name="Ward D."/>
            <person name="Feldgarden M."/>
            <person name="Gevers D."/>
            <person name="Izard J."/>
            <person name="Baranova O.V."/>
            <person name="Blanton J.M."/>
            <person name="Tanner A.C."/>
            <person name="Dewhirst F.E."/>
            <person name="Young S.K."/>
            <person name="Zeng Q."/>
            <person name="Gargeya S."/>
            <person name="Fitzgerald M."/>
            <person name="Haas B."/>
            <person name="Abouelleil A."/>
            <person name="Alvarado L."/>
            <person name="Arachchi H.M."/>
            <person name="Berlin A."/>
            <person name="Chapman S.B."/>
            <person name="Gearin G."/>
            <person name="Goldberg J."/>
            <person name="Griggs A."/>
            <person name="Gujja S."/>
            <person name="Hansen M."/>
            <person name="Heiman D."/>
            <person name="Howarth C."/>
            <person name="Larimer J."/>
            <person name="Lui A."/>
            <person name="MacDonald P.J."/>
            <person name="McCowen C."/>
            <person name="Montmayeur A."/>
            <person name="Murphy C."/>
            <person name="Neiman D."/>
            <person name="Pearson M."/>
            <person name="Priest M."/>
            <person name="Roberts A."/>
            <person name="Saif S."/>
            <person name="Shea T."/>
            <person name="Sisk P."/>
            <person name="Stolte C."/>
            <person name="Sykes S."/>
            <person name="Wortman J."/>
            <person name="Nusbaum C."/>
            <person name="Birren B."/>
        </authorList>
    </citation>
    <scope>NUCLEOTIDE SEQUENCE [LARGE SCALE GENOMIC DNA]</scope>
    <source>
        <strain evidence="1 2">F0304</strain>
    </source>
</reference>
<accession>W1MX98</accession>
<proteinExistence type="predicted"/>
<evidence type="ECO:0000313" key="1">
    <source>
        <dbReference type="EMBL" id="EQW15227.1"/>
    </source>
</evidence>
<dbReference type="InterPro" id="IPR029039">
    <property type="entry name" value="Flavoprotein-like_sf"/>
</dbReference>